<evidence type="ECO:0000256" key="3">
    <source>
        <dbReference type="SAM" id="SignalP"/>
    </source>
</evidence>
<dbReference type="SUPFAM" id="SSF49503">
    <property type="entry name" value="Cupredoxins"/>
    <property type="match status" value="3"/>
</dbReference>
<name>A0AB34KLT5_9PEZI</name>
<comment type="similarity">
    <text evidence="1">Belongs to the multicopper oxidase family.</text>
</comment>
<feature type="domain" description="Plastocyanin-like" evidence="4">
    <location>
        <begin position="360"/>
        <end position="493"/>
    </location>
</feature>
<dbReference type="PANTHER" id="PTHR48267">
    <property type="entry name" value="CUPREDOXIN SUPERFAMILY PROTEIN"/>
    <property type="match status" value="1"/>
</dbReference>
<dbReference type="RefSeq" id="XP_069228811.1">
    <property type="nucleotide sequence ID" value="XM_069374551.1"/>
</dbReference>
<keyword evidence="2" id="KW-0186">Copper</keyword>
<sequence length="613" mass="69717">MPRYLQSAICVLGALTAPFVSAKDWDSPPYRFLYQFEMPIAPIKQPLRTFNFPNAPPIDYYEIDVKPFESQIYPNLKKTRLVGYDGQAPGPTIMIQRGRESVVRFLNHADRPNSVHLHGSYSRAPFDGWAEDTLQIGQYKDYYYPNSQNGRTLWYHDHAVAHTAENSYFGQAGFYLIRDPEEQNMPGLPQGKYDIPISLTSKRYNEDGSLWSPEANEEVQNLFGDIIQVNGQPWPFLRVEPRKYRLRFLNSAVSRTFEMYFQTPSGSRANMKVVGSDSGLLLNPVDTTQLDTSVAERWEVVFDFAPFKGQNVTLRSNADIADNDKYLHTDKIMRFVVGNTVSDTSNNGDLPAKLRDVDFPPDQKTVSHEFQFERQGGQWVINGVTWEDGPEKRVLAKPQRGAVENWILKNGAGGWTHPIHMHLIDFQIVSRRGGTRNNVLPYEKVALKDVVWLNKNEEVNVIARYAPWDGLYMFHCHNLIHEDHDMMAAFNVTALSDLGYDEKTTFLDPMEPRYRPKSFSDADFQGRTGDFSPSAIEQKVAFFSNLEAYRNVGAVQSRLEAYWKTASANPGGAASSTLQLGNRVCDKLACFELDVHAGFDFYACVFDDHTGFV</sequence>
<evidence type="ECO:0000259" key="5">
    <source>
        <dbReference type="Pfam" id="PF07732"/>
    </source>
</evidence>
<reference evidence="6 7" key="1">
    <citation type="journal article" date="2020" name="Microbiol. Resour. Announc.">
        <title>Draft Genome Sequence of a Cladosporium Species Isolated from the Mesophotic Ascidian Didemnum maculosum.</title>
        <authorList>
            <person name="Gioti A."/>
            <person name="Siaperas R."/>
            <person name="Nikolaivits E."/>
            <person name="Le Goff G."/>
            <person name="Ouazzani J."/>
            <person name="Kotoulas G."/>
            <person name="Topakas E."/>
        </authorList>
    </citation>
    <scope>NUCLEOTIDE SEQUENCE [LARGE SCALE GENOMIC DNA]</scope>
    <source>
        <strain evidence="6 7">TM138-S3</strain>
    </source>
</reference>
<keyword evidence="7" id="KW-1185">Reference proteome</keyword>
<dbReference type="Pfam" id="PF07731">
    <property type="entry name" value="Cu-oxidase_2"/>
    <property type="match status" value="1"/>
</dbReference>
<dbReference type="Proteomes" id="UP000803884">
    <property type="component" value="Unassembled WGS sequence"/>
</dbReference>
<evidence type="ECO:0008006" key="8">
    <source>
        <dbReference type="Google" id="ProtNLM"/>
    </source>
</evidence>
<evidence type="ECO:0000256" key="1">
    <source>
        <dbReference type="ARBA" id="ARBA00010609"/>
    </source>
</evidence>
<feature type="chain" id="PRO_5044250917" description="Bilirubin oxidase" evidence="3">
    <location>
        <begin position="23"/>
        <end position="613"/>
    </location>
</feature>
<dbReference type="GeneID" id="96007389"/>
<dbReference type="CDD" id="cd13889">
    <property type="entry name" value="CuRO_3_BOD"/>
    <property type="match status" value="1"/>
</dbReference>
<proteinExistence type="inferred from homology"/>
<dbReference type="GO" id="GO:0005507">
    <property type="term" value="F:copper ion binding"/>
    <property type="evidence" value="ECO:0007669"/>
    <property type="project" value="InterPro"/>
</dbReference>
<dbReference type="InterPro" id="IPR011706">
    <property type="entry name" value="Cu-oxidase_C"/>
</dbReference>
<dbReference type="InterPro" id="IPR011707">
    <property type="entry name" value="Cu-oxidase-like_N"/>
</dbReference>
<feature type="domain" description="Plastocyanin-like" evidence="5">
    <location>
        <begin position="71"/>
        <end position="181"/>
    </location>
</feature>
<comment type="caution">
    <text evidence="6">The sequence shown here is derived from an EMBL/GenBank/DDBJ whole genome shotgun (WGS) entry which is preliminary data.</text>
</comment>
<dbReference type="PANTHER" id="PTHR48267:SF1">
    <property type="entry name" value="BILIRUBIN OXIDASE"/>
    <property type="match status" value="1"/>
</dbReference>
<dbReference type="InterPro" id="IPR008972">
    <property type="entry name" value="Cupredoxin"/>
</dbReference>
<dbReference type="InterPro" id="IPR045087">
    <property type="entry name" value="Cu-oxidase_fam"/>
</dbReference>
<keyword evidence="3" id="KW-0732">Signal</keyword>
<evidence type="ECO:0000259" key="4">
    <source>
        <dbReference type="Pfam" id="PF07731"/>
    </source>
</evidence>
<dbReference type="AlphaFoldDB" id="A0AB34KLT5"/>
<feature type="signal peptide" evidence="3">
    <location>
        <begin position="1"/>
        <end position="22"/>
    </location>
</feature>
<dbReference type="Pfam" id="PF07732">
    <property type="entry name" value="Cu-oxidase_3"/>
    <property type="match status" value="1"/>
</dbReference>
<evidence type="ECO:0000256" key="2">
    <source>
        <dbReference type="ARBA" id="ARBA00023008"/>
    </source>
</evidence>
<dbReference type="EMBL" id="JAAQHG020000018">
    <property type="protein sequence ID" value="KAL1585705.1"/>
    <property type="molecule type" value="Genomic_DNA"/>
</dbReference>
<dbReference type="Gene3D" id="2.60.40.420">
    <property type="entry name" value="Cupredoxins - blue copper proteins"/>
    <property type="match status" value="3"/>
</dbReference>
<organism evidence="6 7">
    <name type="scientific">Cladosporium halotolerans</name>
    <dbReference type="NCBI Taxonomy" id="1052096"/>
    <lineage>
        <taxon>Eukaryota</taxon>
        <taxon>Fungi</taxon>
        <taxon>Dikarya</taxon>
        <taxon>Ascomycota</taxon>
        <taxon>Pezizomycotina</taxon>
        <taxon>Dothideomycetes</taxon>
        <taxon>Dothideomycetidae</taxon>
        <taxon>Cladosporiales</taxon>
        <taxon>Cladosporiaceae</taxon>
        <taxon>Cladosporium</taxon>
    </lineage>
</organism>
<protein>
    <recommendedName>
        <fullName evidence="8">Bilirubin oxidase</fullName>
    </recommendedName>
</protein>
<accession>A0AB34KLT5</accession>
<evidence type="ECO:0000313" key="7">
    <source>
        <dbReference type="Proteomes" id="UP000803884"/>
    </source>
</evidence>
<gene>
    <name evidence="6" type="ORF">WHR41_05946</name>
</gene>
<evidence type="ECO:0000313" key="6">
    <source>
        <dbReference type="EMBL" id="KAL1585705.1"/>
    </source>
</evidence>
<dbReference type="GO" id="GO:0016491">
    <property type="term" value="F:oxidoreductase activity"/>
    <property type="evidence" value="ECO:0007669"/>
    <property type="project" value="InterPro"/>
</dbReference>